<name>A0A4Q9PDH0_9APHY</name>
<evidence type="ECO:0000313" key="2">
    <source>
        <dbReference type="Proteomes" id="UP000292082"/>
    </source>
</evidence>
<dbReference type="Proteomes" id="UP000292082">
    <property type="component" value="Unassembled WGS sequence"/>
</dbReference>
<keyword evidence="2" id="KW-1185">Reference proteome</keyword>
<dbReference type="PROSITE" id="PS51257">
    <property type="entry name" value="PROKAR_LIPOPROTEIN"/>
    <property type="match status" value="1"/>
</dbReference>
<sequence length="236" mass="26129">MLLRIQPLLGAITACGLNELASCNIVLDAGENLSLPLRLVRRQASHYGPHHIDVAIQMGAVPVPPRRSTHRSPSLPSMAVLPRSTFDGRVNRIWSDPLEHSDYGLMRLHQSISLTLLGVDRKALNLQDYSIRLDAPNPNNLDMHSLTMSTSSSLFTSSVCRQAKRRGASVYCWPLASTWSHRVRRRLAHMRERTRTVCCGMARPPSGERQALGLDTRRANVALTTPSGVPLTLCLN</sequence>
<organism evidence="1 2">
    <name type="scientific">Dichomitus squalens</name>
    <dbReference type="NCBI Taxonomy" id="114155"/>
    <lineage>
        <taxon>Eukaryota</taxon>
        <taxon>Fungi</taxon>
        <taxon>Dikarya</taxon>
        <taxon>Basidiomycota</taxon>
        <taxon>Agaricomycotina</taxon>
        <taxon>Agaricomycetes</taxon>
        <taxon>Polyporales</taxon>
        <taxon>Polyporaceae</taxon>
        <taxon>Dichomitus</taxon>
    </lineage>
</organism>
<dbReference type="EMBL" id="ML145346">
    <property type="protein sequence ID" value="TBU51287.1"/>
    <property type="molecule type" value="Genomic_DNA"/>
</dbReference>
<reference evidence="1 2" key="1">
    <citation type="submission" date="2019-01" db="EMBL/GenBank/DDBJ databases">
        <title>Draft genome sequences of three monokaryotic isolates of the white-rot basidiomycete fungus Dichomitus squalens.</title>
        <authorList>
            <consortium name="DOE Joint Genome Institute"/>
            <person name="Lopez S.C."/>
            <person name="Andreopoulos B."/>
            <person name="Pangilinan J."/>
            <person name="Lipzen A."/>
            <person name="Riley R."/>
            <person name="Ahrendt S."/>
            <person name="Ng V."/>
            <person name="Barry K."/>
            <person name="Daum C."/>
            <person name="Grigoriev I.V."/>
            <person name="Hilden K.S."/>
            <person name="Makela M.R."/>
            <person name="de Vries R.P."/>
        </authorList>
    </citation>
    <scope>NUCLEOTIDE SEQUENCE [LARGE SCALE GENOMIC DNA]</scope>
    <source>
        <strain evidence="1 2">CBS 464.89</strain>
    </source>
</reference>
<evidence type="ECO:0000313" key="1">
    <source>
        <dbReference type="EMBL" id="TBU51287.1"/>
    </source>
</evidence>
<proteinExistence type="predicted"/>
<dbReference type="AlphaFoldDB" id="A0A4Q9PDH0"/>
<protein>
    <submittedName>
        <fullName evidence="1">Uncharacterized protein</fullName>
    </submittedName>
</protein>
<accession>A0A4Q9PDH0</accession>
<gene>
    <name evidence="1" type="ORF">BD310DRAFT_367301</name>
</gene>